<feature type="region of interest" description="Disordered" evidence="1">
    <location>
        <begin position="1169"/>
        <end position="1210"/>
    </location>
</feature>
<evidence type="ECO:0000256" key="1">
    <source>
        <dbReference type="SAM" id="MobiDB-lite"/>
    </source>
</evidence>
<evidence type="ECO:0000313" key="2">
    <source>
        <dbReference type="EMBL" id="KAK4873512.1"/>
    </source>
</evidence>
<feature type="compositionally biased region" description="Polar residues" evidence="1">
    <location>
        <begin position="855"/>
        <end position="867"/>
    </location>
</feature>
<feature type="region of interest" description="Disordered" evidence="1">
    <location>
        <begin position="842"/>
        <end position="867"/>
    </location>
</feature>
<feature type="compositionally biased region" description="Polar residues" evidence="1">
    <location>
        <begin position="190"/>
        <end position="209"/>
    </location>
</feature>
<comment type="caution">
    <text evidence="2">The sequence shown here is derived from an EMBL/GenBank/DDBJ whole genome shotgun (WGS) entry which is preliminary data.</text>
</comment>
<organism evidence="2 3">
    <name type="scientific">Aquatica leii</name>
    <dbReference type="NCBI Taxonomy" id="1421715"/>
    <lineage>
        <taxon>Eukaryota</taxon>
        <taxon>Metazoa</taxon>
        <taxon>Ecdysozoa</taxon>
        <taxon>Arthropoda</taxon>
        <taxon>Hexapoda</taxon>
        <taxon>Insecta</taxon>
        <taxon>Pterygota</taxon>
        <taxon>Neoptera</taxon>
        <taxon>Endopterygota</taxon>
        <taxon>Coleoptera</taxon>
        <taxon>Polyphaga</taxon>
        <taxon>Elateriformia</taxon>
        <taxon>Elateroidea</taxon>
        <taxon>Lampyridae</taxon>
        <taxon>Luciolinae</taxon>
        <taxon>Aquatica</taxon>
    </lineage>
</organism>
<accession>A0AAN7SC39</accession>
<feature type="region of interest" description="Disordered" evidence="1">
    <location>
        <begin position="250"/>
        <end position="284"/>
    </location>
</feature>
<feature type="compositionally biased region" description="Basic and acidic residues" evidence="1">
    <location>
        <begin position="250"/>
        <end position="269"/>
    </location>
</feature>
<protein>
    <submittedName>
        <fullName evidence="2">Uncharacterized protein</fullName>
    </submittedName>
</protein>
<name>A0AAN7SC39_9COLE</name>
<dbReference type="Proteomes" id="UP001353858">
    <property type="component" value="Unassembled WGS sequence"/>
</dbReference>
<sequence>MKPIFTLRALRACGLFPWDPSTIDFSKCLGKEKKVEDQHNPDNSINNNFCLKYEDFCNIVGPTKLQDLQSFDENNSDDNFQILFKIYKKFKTSDHDHFIEEGQNESVIQVECTSNDLSEFSEQDFNDMPIVINACNNENIEIEYIQESSESGVSEPFIPNSEVENIIEISKVIEVESSIPNVNKAPANLLDQSNKGNNNEPLSSTSSELNDCLMWPKTPERKNKRQMERLPFVISSSGWKKIYEDKLKEKEGKEKEKQEKERKREEKKTANQKPKQVKNSKGIQKEKTIAIKHVESSIKNITGKNNVNKKAQQVKDPNTKNENITKNCQTEKKEKHVGYGKNTNVQSFCLTSGLSKPTLSQHEQCLQNLSKPSHSKQNAYNISDKTSEDKIDEFLNKDEYQKETEFLTSKKYYLQDSRLEKSYEVSKITSSSEGLNYLQPAKLQPYGSGHDFSCNPLYSLEDKKLTSSAIADVASIPDLDKCSTKKSTTSKHLLSPVSTIRTVGIREFSTKKDYNCDCPPTASRNLTTVDSSYIYLKLPNDVPPLAPKIQRCQPMEPPRKCPPVEERIPRADDCYEVKPKKLPVLCPKTCPVPVEKLCEGKPLPLLKKRPVREPPKCREEIPYCEDNPRADRCLKVERRQLPKIKFSDCPKPNPCIYDVEPLKPLKKLYECEPPKICPKPKICDINDRADSKVNFRKPTLSKIKFDFIPITKCPAPPKIPLKRLPKLEGADPPKGKCEEVEEKCVRSDDVVEAKPCGSLPMLILKPENNCLSIRPKKRIFTSVKRKYSILAAIRNPWALSVLTANVIAFNYYHKVKLNRTPSTDNSNFEYEVQKNLSEIPTKALKKKSSPPSKINLGNSDQVTTTKPNQLGTKRYTLFKRKLKNVAEKSSRQENDSPKHTFFGTPKYAEFSKMLPASLPLKMRNYGQLTTYKNYSKSAASNHNIGGGQTVDKQTKLLTKKLKTQFLVYSINNHRAIHSTAKYWDKNDKKKKCGNRNCVKIKWPGLPPRQREHCQKEFKHKVCQKRKCPYPSFSECANAPDFPICECNELPKQLQPKNKIIPKLDLIKPAPPEWSLVDSEQESRCVADKLKMPPGETRTCENFYCPPQHIGTEYLTEEEKECPPTKPKPPICCSPSPIPKPTEKRKFEFKRCPPDEPVCSPPPEPCKPPSPPSCESKPEPKEEPQPDPNSKKCASSSKDVDPWSSPKKHCGPQPLQIIRLASTSAPHSSKTNLETSKSLWEVVCSVFKTNYNKSCEEIKCICKKLNDQGKSKLEDLLSSDQNPKISNSNVFSKSRNFDEVKSEPLTDLVLWNEPKQSKTSGATAVSQSAKYIGTMINVKNKPLWSHLCTFRKARAQEEIENLVIAKTKAESNLKYKNCKKCGRKIKSLKNRPIKLKHGLKKTHKIKLCELATGQITSKPHVFANSNFCQLSTTSRTYKDDDLNAWKQPEKTKPDILKKVEAVKITPEEIAELPPPTEEPTCGRGHPWPDCKTPTFKVCCENRHQTSCAKEYVHPKCTAQKAPFASFSERRLPFPKVRVTECEIQKKNFLIAKQKLQIYSREKPKHKYCLRCGTKSSKQYSTLATALQSFGYNHTKRYFSQCNLARNQKASITEEKPSGSITDKIMLEIKAAESKENELDSNVYYKLLKCLENYPEEEIYDFFGNPRDSLSLQQNNAVDYATRNYDRINVGQLYKNF</sequence>
<reference evidence="3" key="1">
    <citation type="submission" date="2023-01" db="EMBL/GenBank/DDBJ databases">
        <title>Key to firefly adult light organ development and bioluminescence: homeobox transcription factors regulate luciferase expression and transportation to peroxisome.</title>
        <authorList>
            <person name="Fu X."/>
        </authorList>
    </citation>
    <scope>NUCLEOTIDE SEQUENCE [LARGE SCALE GENOMIC DNA]</scope>
</reference>
<gene>
    <name evidence="2" type="ORF">RN001_015541</name>
</gene>
<dbReference type="Pfam" id="PF07248">
    <property type="entry name" value="DUF1431"/>
    <property type="match status" value="1"/>
</dbReference>
<feature type="compositionally biased region" description="Polar residues" evidence="1">
    <location>
        <begin position="271"/>
        <end position="282"/>
    </location>
</feature>
<keyword evidence="3" id="KW-1185">Reference proteome</keyword>
<dbReference type="InterPro" id="IPR006611">
    <property type="entry name" value="DUF1431_DROsp"/>
</dbReference>
<feature type="region of interest" description="Disordered" evidence="1">
    <location>
        <begin position="187"/>
        <end position="229"/>
    </location>
</feature>
<feature type="compositionally biased region" description="Basic and acidic residues" evidence="1">
    <location>
        <begin position="218"/>
        <end position="228"/>
    </location>
</feature>
<proteinExistence type="predicted"/>
<evidence type="ECO:0000313" key="3">
    <source>
        <dbReference type="Proteomes" id="UP001353858"/>
    </source>
</evidence>
<dbReference type="EMBL" id="JARPUR010000007">
    <property type="protein sequence ID" value="KAK4873512.1"/>
    <property type="molecule type" value="Genomic_DNA"/>
</dbReference>